<feature type="region of interest" description="Disordered" evidence="1">
    <location>
        <begin position="387"/>
        <end position="427"/>
    </location>
</feature>
<reference evidence="3 4" key="1">
    <citation type="submission" date="2018-05" db="EMBL/GenBank/DDBJ databases">
        <title>Genomic Encyclopedia of Type Strains, Phase IV (KMG-IV): sequencing the most valuable type-strain genomes for metagenomic binning, comparative biology and taxonomic classification.</title>
        <authorList>
            <person name="Goeker M."/>
        </authorList>
    </citation>
    <scope>NUCLEOTIDE SEQUENCE [LARGE SCALE GENOMIC DNA]</scope>
    <source>
        <strain evidence="3 4">DSM 44704</strain>
    </source>
</reference>
<keyword evidence="2" id="KW-0812">Transmembrane</keyword>
<evidence type="ECO:0000313" key="3">
    <source>
        <dbReference type="EMBL" id="PXX52763.1"/>
    </source>
</evidence>
<feature type="transmembrane region" description="Helical" evidence="2">
    <location>
        <begin position="42"/>
        <end position="61"/>
    </location>
</feature>
<organism evidence="3 4">
    <name type="scientific">Nocardia tenerifensis</name>
    <dbReference type="NCBI Taxonomy" id="228006"/>
    <lineage>
        <taxon>Bacteria</taxon>
        <taxon>Bacillati</taxon>
        <taxon>Actinomycetota</taxon>
        <taxon>Actinomycetes</taxon>
        <taxon>Mycobacteriales</taxon>
        <taxon>Nocardiaceae</taxon>
        <taxon>Nocardia</taxon>
    </lineage>
</organism>
<keyword evidence="2" id="KW-1133">Transmembrane helix</keyword>
<dbReference type="EMBL" id="QJKF01000030">
    <property type="protein sequence ID" value="PXX52763.1"/>
    <property type="molecule type" value="Genomic_DNA"/>
</dbReference>
<sequence length="427" mass="46915">MRLSMAVALAVLTGVVIAAVAEWVLFVAFHPQRGGTSVDVTKLALTVVGGVGGVVALVIAYRRQRDLEQGRFVERFSAAAAQLGATDVAVRIAGVYAMAGVADESDGLRRQQCIDVLCGYLRLPYDPEQGSSGRTKRVVTTSTARPAEDLDPGKVEEHQEYRQNDREVRATILRVIAGHLRPPAEYSWSTSDFDFRTAHLEDADLSKVRFSGIADFGGAIFSGETSFSGAIFSGETRFTRATFFSEIWFDGATFSNAAWFGGAIFSSEARFNRATFSGETTFNHAIFSGETWFDSATFSGETRFTHVTFSGATWFNYATFSGEIRFNRATFSSGTRFTYARFSGVTTFSDAAFIGSTWFRGTAFSGDVLFREVDFGSDAISFELPRQWGPPAPEFDWDEDLSRKPNNVEPRDWPPTVATPPGPPDRR</sequence>
<proteinExistence type="predicted"/>
<accession>A0A318JN85</accession>
<name>A0A318JN85_9NOCA</name>
<dbReference type="InterPro" id="IPR001646">
    <property type="entry name" value="5peptide_repeat"/>
</dbReference>
<evidence type="ECO:0000313" key="4">
    <source>
        <dbReference type="Proteomes" id="UP000247569"/>
    </source>
</evidence>
<feature type="compositionally biased region" description="Basic and acidic residues" evidence="1">
    <location>
        <begin position="146"/>
        <end position="162"/>
    </location>
</feature>
<keyword evidence="4" id="KW-1185">Reference proteome</keyword>
<evidence type="ECO:0000256" key="1">
    <source>
        <dbReference type="SAM" id="MobiDB-lite"/>
    </source>
</evidence>
<gene>
    <name evidence="3" type="ORF">DFR70_13011</name>
</gene>
<dbReference type="SUPFAM" id="SSF141571">
    <property type="entry name" value="Pentapeptide repeat-like"/>
    <property type="match status" value="1"/>
</dbReference>
<dbReference type="Proteomes" id="UP000247569">
    <property type="component" value="Unassembled WGS sequence"/>
</dbReference>
<evidence type="ECO:0000256" key="2">
    <source>
        <dbReference type="SAM" id="Phobius"/>
    </source>
</evidence>
<comment type="caution">
    <text evidence="3">The sequence shown here is derived from an EMBL/GenBank/DDBJ whole genome shotgun (WGS) entry which is preliminary data.</text>
</comment>
<dbReference type="Pfam" id="PF13576">
    <property type="entry name" value="Pentapeptide_3"/>
    <property type="match status" value="2"/>
</dbReference>
<dbReference type="Gene3D" id="2.160.20.80">
    <property type="entry name" value="E3 ubiquitin-protein ligase SopA"/>
    <property type="match status" value="1"/>
</dbReference>
<feature type="compositionally biased region" description="Pro residues" evidence="1">
    <location>
        <begin position="417"/>
        <end position="427"/>
    </location>
</feature>
<keyword evidence="2" id="KW-0472">Membrane</keyword>
<dbReference type="AlphaFoldDB" id="A0A318JN85"/>
<feature type="compositionally biased region" description="Polar residues" evidence="1">
    <location>
        <begin position="129"/>
        <end position="144"/>
    </location>
</feature>
<feature type="region of interest" description="Disordered" evidence="1">
    <location>
        <begin position="129"/>
        <end position="162"/>
    </location>
</feature>
<dbReference type="RefSeq" id="WP_157195623.1">
    <property type="nucleotide sequence ID" value="NZ_QJKF01000030.1"/>
</dbReference>
<protein>
    <submittedName>
        <fullName evidence="3">Uncharacterized protein YjbI with pentapeptide repeats</fullName>
    </submittedName>
</protein>